<evidence type="ECO:0000256" key="1">
    <source>
        <dbReference type="SAM" id="MobiDB-lite"/>
    </source>
</evidence>
<sequence length="201" mass="21953">MCTETGKEGQTSRTCPEYVLEKGEMLWDIYGYTAGRTDTQEGEKAEEPARICAHLRLLCLAPPPPGREPETCLAGGRTANKRLLSGRHAGQEPRDDRPRAPGADPQYITSPYAPCGKPRASGLNSPPPPSDEESERGGLRRACAAQLRFSATLNFPTSFIICTPQSRYPRKLKSPAHTASWDPRRNGGAKFSDQAEEPTTV</sequence>
<name>A0A9Q1EN55_SYNKA</name>
<proteinExistence type="predicted"/>
<gene>
    <name evidence="2" type="ORF">SKAU_G00341820</name>
</gene>
<feature type="region of interest" description="Disordered" evidence="1">
    <location>
        <begin position="82"/>
        <end position="139"/>
    </location>
</feature>
<feature type="region of interest" description="Disordered" evidence="1">
    <location>
        <begin position="164"/>
        <end position="201"/>
    </location>
</feature>
<keyword evidence="3" id="KW-1185">Reference proteome</keyword>
<evidence type="ECO:0000313" key="2">
    <source>
        <dbReference type="EMBL" id="KAJ8341891.1"/>
    </source>
</evidence>
<dbReference type="AlphaFoldDB" id="A0A9Q1EN55"/>
<evidence type="ECO:0000313" key="3">
    <source>
        <dbReference type="Proteomes" id="UP001152622"/>
    </source>
</evidence>
<accession>A0A9Q1EN55</accession>
<reference evidence="2" key="1">
    <citation type="journal article" date="2023" name="Science">
        <title>Genome structures resolve the early diversification of teleost fishes.</title>
        <authorList>
            <person name="Parey E."/>
            <person name="Louis A."/>
            <person name="Montfort J."/>
            <person name="Bouchez O."/>
            <person name="Roques C."/>
            <person name="Iampietro C."/>
            <person name="Lluch J."/>
            <person name="Castinel A."/>
            <person name="Donnadieu C."/>
            <person name="Desvignes T."/>
            <person name="Floi Bucao C."/>
            <person name="Jouanno E."/>
            <person name="Wen M."/>
            <person name="Mejri S."/>
            <person name="Dirks R."/>
            <person name="Jansen H."/>
            <person name="Henkel C."/>
            <person name="Chen W.J."/>
            <person name="Zahm M."/>
            <person name="Cabau C."/>
            <person name="Klopp C."/>
            <person name="Thompson A.W."/>
            <person name="Robinson-Rechavi M."/>
            <person name="Braasch I."/>
            <person name="Lecointre G."/>
            <person name="Bobe J."/>
            <person name="Postlethwait J.H."/>
            <person name="Berthelot C."/>
            <person name="Roest Crollius H."/>
            <person name="Guiguen Y."/>
        </authorList>
    </citation>
    <scope>NUCLEOTIDE SEQUENCE</scope>
    <source>
        <strain evidence="2">WJC10195</strain>
    </source>
</reference>
<dbReference type="Proteomes" id="UP001152622">
    <property type="component" value="Chromosome 15"/>
</dbReference>
<organism evidence="2 3">
    <name type="scientific">Synaphobranchus kaupii</name>
    <name type="common">Kaup's arrowtooth eel</name>
    <dbReference type="NCBI Taxonomy" id="118154"/>
    <lineage>
        <taxon>Eukaryota</taxon>
        <taxon>Metazoa</taxon>
        <taxon>Chordata</taxon>
        <taxon>Craniata</taxon>
        <taxon>Vertebrata</taxon>
        <taxon>Euteleostomi</taxon>
        <taxon>Actinopterygii</taxon>
        <taxon>Neopterygii</taxon>
        <taxon>Teleostei</taxon>
        <taxon>Anguilliformes</taxon>
        <taxon>Synaphobranchidae</taxon>
        <taxon>Synaphobranchus</taxon>
    </lineage>
</organism>
<dbReference type="EMBL" id="JAINUF010000015">
    <property type="protein sequence ID" value="KAJ8341891.1"/>
    <property type="molecule type" value="Genomic_DNA"/>
</dbReference>
<comment type="caution">
    <text evidence="2">The sequence shown here is derived from an EMBL/GenBank/DDBJ whole genome shotgun (WGS) entry which is preliminary data.</text>
</comment>
<protein>
    <submittedName>
        <fullName evidence="2">Uncharacterized protein</fullName>
    </submittedName>
</protein>
<feature type="compositionally biased region" description="Basic and acidic residues" evidence="1">
    <location>
        <begin position="89"/>
        <end position="99"/>
    </location>
</feature>